<keyword evidence="1" id="KW-0812">Transmembrane</keyword>
<keyword evidence="1" id="KW-1133">Transmembrane helix</keyword>
<dbReference type="GO" id="GO:0016616">
    <property type="term" value="F:oxidoreductase activity, acting on the CH-OH group of donors, NAD or NADP as acceptor"/>
    <property type="evidence" value="ECO:0007669"/>
    <property type="project" value="TreeGrafter"/>
</dbReference>
<accession>A0A7I8VIV3</accession>
<dbReference type="Proteomes" id="UP000549394">
    <property type="component" value="Unassembled WGS sequence"/>
</dbReference>
<protein>
    <submittedName>
        <fullName evidence="2">DgyrCDS5064</fullName>
    </submittedName>
</protein>
<evidence type="ECO:0000256" key="1">
    <source>
        <dbReference type="SAM" id="Phobius"/>
    </source>
</evidence>
<proteinExistence type="predicted"/>
<comment type="caution">
    <text evidence="2">The sequence shown here is derived from an EMBL/GenBank/DDBJ whole genome shotgun (WGS) entry which is preliminary data.</text>
</comment>
<organism evidence="2 3">
    <name type="scientific">Dimorphilus gyrociliatus</name>
    <dbReference type="NCBI Taxonomy" id="2664684"/>
    <lineage>
        <taxon>Eukaryota</taxon>
        <taxon>Metazoa</taxon>
        <taxon>Spiralia</taxon>
        <taxon>Lophotrochozoa</taxon>
        <taxon>Annelida</taxon>
        <taxon>Polychaeta</taxon>
        <taxon>Polychaeta incertae sedis</taxon>
        <taxon>Dinophilidae</taxon>
        <taxon>Dimorphilus</taxon>
    </lineage>
</organism>
<keyword evidence="1" id="KW-0472">Membrane</keyword>
<dbReference type="PANTHER" id="PTHR24322">
    <property type="entry name" value="PKSB"/>
    <property type="match status" value="1"/>
</dbReference>
<dbReference type="InterPro" id="IPR002347">
    <property type="entry name" value="SDR_fam"/>
</dbReference>
<dbReference type="Pfam" id="PF00106">
    <property type="entry name" value="adh_short"/>
    <property type="match status" value="1"/>
</dbReference>
<dbReference type="PRINTS" id="PR00081">
    <property type="entry name" value="GDHRDH"/>
</dbReference>
<keyword evidence="3" id="KW-1185">Reference proteome</keyword>
<evidence type="ECO:0000313" key="3">
    <source>
        <dbReference type="Proteomes" id="UP000549394"/>
    </source>
</evidence>
<dbReference type="OrthoDB" id="6251714at2759"/>
<feature type="transmembrane region" description="Helical" evidence="1">
    <location>
        <begin position="20"/>
        <end position="44"/>
    </location>
</feature>
<dbReference type="AlphaFoldDB" id="A0A7I8VIV3"/>
<sequence length="254" mass="28389">METVVEKVRSPTKDDMLNMIRGTLIIDFITLICFIFKSICLGLFRYFFQPLPLKNVSDDIVLITGAGHAISREIAVEIAKHRPKLIILWGRGREALASTCSAIELYGVDCIYQICDITHQERVFLKAQDIQDTHGSVTILVYNCGVNCCQSYFNIDESETDKSLEFNLMDHCWILQAFLPAMVEAQRGHLVNINSMLGLMSLSAASEYCSSQLCGLTFNEALAYQLKNSNIFITSVHSYAVDESVASGKPSYGF</sequence>
<dbReference type="Gene3D" id="3.40.50.720">
    <property type="entry name" value="NAD(P)-binding Rossmann-like Domain"/>
    <property type="match status" value="1"/>
</dbReference>
<dbReference type="EMBL" id="CAJFCJ010000006">
    <property type="protein sequence ID" value="CAD5116141.1"/>
    <property type="molecule type" value="Genomic_DNA"/>
</dbReference>
<dbReference type="SUPFAM" id="SSF51735">
    <property type="entry name" value="NAD(P)-binding Rossmann-fold domains"/>
    <property type="match status" value="1"/>
</dbReference>
<gene>
    <name evidence="2" type="ORF">DGYR_LOCUS4790</name>
</gene>
<name>A0A7I8VIV3_9ANNE</name>
<evidence type="ECO:0000313" key="2">
    <source>
        <dbReference type="EMBL" id="CAD5116141.1"/>
    </source>
</evidence>
<reference evidence="2 3" key="1">
    <citation type="submission" date="2020-08" db="EMBL/GenBank/DDBJ databases">
        <authorList>
            <person name="Hejnol A."/>
        </authorList>
    </citation>
    <scope>NUCLEOTIDE SEQUENCE [LARGE SCALE GENOMIC DNA]</scope>
</reference>
<dbReference type="PANTHER" id="PTHR24322:SF483">
    <property type="entry name" value="SHORT-CHAIN DEHYDROGENASE_REDUCTASE 3"/>
    <property type="match status" value="1"/>
</dbReference>
<dbReference type="GO" id="GO:0005811">
    <property type="term" value="C:lipid droplet"/>
    <property type="evidence" value="ECO:0007669"/>
    <property type="project" value="TreeGrafter"/>
</dbReference>
<dbReference type="InterPro" id="IPR036291">
    <property type="entry name" value="NAD(P)-bd_dom_sf"/>
</dbReference>